<dbReference type="GO" id="GO:0140359">
    <property type="term" value="F:ABC-type transporter activity"/>
    <property type="evidence" value="ECO:0007669"/>
    <property type="project" value="InterPro"/>
</dbReference>
<reference evidence="12 13" key="1">
    <citation type="submission" date="2018-02" db="EMBL/GenBank/DDBJ databases">
        <title>novel marine gammaproteobacteria from coastal saline agro ecosystem.</title>
        <authorList>
            <person name="Krishnan R."/>
            <person name="Ramesh Kumar N."/>
        </authorList>
    </citation>
    <scope>NUCLEOTIDE SEQUENCE [LARGE SCALE GENOMIC DNA]</scope>
    <source>
        <strain evidence="12 13">228</strain>
    </source>
</reference>
<dbReference type="InterPro" id="IPR003593">
    <property type="entry name" value="AAA+_ATPase"/>
</dbReference>
<evidence type="ECO:0000256" key="5">
    <source>
        <dbReference type="ARBA" id="ARBA00022741"/>
    </source>
</evidence>
<dbReference type="GO" id="GO:0016020">
    <property type="term" value="C:membrane"/>
    <property type="evidence" value="ECO:0007669"/>
    <property type="project" value="InterPro"/>
</dbReference>
<dbReference type="EMBL" id="PRLP01000017">
    <property type="protein sequence ID" value="PPC78300.1"/>
    <property type="molecule type" value="Genomic_DNA"/>
</dbReference>
<keyword evidence="3 9" id="KW-0500">Molybdenum</keyword>
<feature type="domain" description="Mop" evidence="11">
    <location>
        <begin position="290"/>
        <end position="353"/>
    </location>
</feature>
<dbReference type="SMART" id="SM00382">
    <property type="entry name" value="AAA"/>
    <property type="match status" value="1"/>
</dbReference>
<dbReference type="SUPFAM" id="SSF52540">
    <property type="entry name" value="P-loop containing nucleoside triphosphate hydrolases"/>
    <property type="match status" value="1"/>
</dbReference>
<evidence type="ECO:0000259" key="11">
    <source>
        <dbReference type="PROSITE" id="PS51866"/>
    </source>
</evidence>
<dbReference type="InterPro" id="IPR011868">
    <property type="entry name" value="ModC_ABC_ATP-bd"/>
</dbReference>
<protein>
    <submittedName>
        <fullName evidence="12">Molybdenum ABC transporter ATP-binding protein</fullName>
    </submittedName>
</protein>
<evidence type="ECO:0000256" key="4">
    <source>
        <dbReference type="ARBA" id="ARBA00022519"/>
    </source>
</evidence>
<evidence type="ECO:0000256" key="7">
    <source>
        <dbReference type="ARBA" id="ARBA00022967"/>
    </source>
</evidence>
<dbReference type="PROSITE" id="PS51866">
    <property type="entry name" value="MOP"/>
    <property type="match status" value="1"/>
</dbReference>
<organism evidence="12 13">
    <name type="scientific">Proteobacteria bacterium 228</name>
    <dbReference type="NCBI Taxonomy" id="2083153"/>
    <lineage>
        <taxon>Bacteria</taxon>
        <taxon>Pseudomonadati</taxon>
        <taxon>Pseudomonadota</taxon>
    </lineage>
</organism>
<dbReference type="NCBIfam" id="TIGR02142">
    <property type="entry name" value="modC_ABC"/>
    <property type="match status" value="1"/>
</dbReference>
<evidence type="ECO:0000313" key="13">
    <source>
        <dbReference type="Proteomes" id="UP000238196"/>
    </source>
</evidence>
<dbReference type="SUPFAM" id="SSF50331">
    <property type="entry name" value="MOP-like"/>
    <property type="match status" value="1"/>
</dbReference>
<keyword evidence="2" id="KW-1003">Cell membrane</keyword>
<evidence type="ECO:0000259" key="10">
    <source>
        <dbReference type="PROSITE" id="PS50893"/>
    </source>
</evidence>
<keyword evidence="1" id="KW-0813">Transport</keyword>
<dbReference type="Gene3D" id="3.40.50.300">
    <property type="entry name" value="P-loop containing nucleotide triphosphate hydrolases"/>
    <property type="match status" value="1"/>
</dbReference>
<dbReference type="InterPro" id="IPR003439">
    <property type="entry name" value="ABC_transporter-like_ATP-bd"/>
</dbReference>
<evidence type="ECO:0000256" key="6">
    <source>
        <dbReference type="ARBA" id="ARBA00022840"/>
    </source>
</evidence>
<dbReference type="InterPro" id="IPR004606">
    <property type="entry name" value="Mop_domain"/>
</dbReference>
<dbReference type="Pfam" id="PF00005">
    <property type="entry name" value="ABC_tran"/>
    <property type="match status" value="1"/>
</dbReference>
<dbReference type="PROSITE" id="PS00211">
    <property type="entry name" value="ABC_TRANSPORTER_1"/>
    <property type="match status" value="1"/>
</dbReference>
<name>A0A2S5KU65_9PROT</name>
<evidence type="ECO:0000256" key="3">
    <source>
        <dbReference type="ARBA" id="ARBA00022505"/>
    </source>
</evidence>
<dbReference type="Gene3D" id="2.40.50.100">
    <property type="match status" value="1"/>
</dbReference>
<comment type="caution">
    <text evidence="12">The sequence shown here is derived from an EMBL/GenBank/DDBJ whole genome shotgun (WGS) entry which is preliminary data.</text>
</comment>
<gene>
    <name evidence="12" type="primary">modC</name>
    <name evidence="12" type="ORF">C4K68_06620</name>
</gene>
<evidence type="ECO:0000313" key="12">
    <source>
        <dbReference type="EMBL" id="PPC78300.1"/>
    </source>
</evidence>
<dbReference type="Proteomes" id="UP000238196">
    <property type="component" value="Unassembled WGS sequence"/>
</dbReference>
<evidence type="ECO:0000256" key="9">
    <source>
        <dbReference type="PROSITE-ProRule" id="PRU01213"/>
    </source>
</evidence>
<keyword evidence="4" id="KW-0997">Cell inner membrane</keyword>
<dbReference type="InterPro" id="IPR050334">
    <property type="entry name" value="Molybdenum_import_ModC"/>
</dbReference>
<dbReference type="GO" id="GO:0016887">
    <property type="term" value="F:ATP hydrolysis activity"/>
    <property type="evidence" value="ECO:0007669"/>
    <property type="project" value="InterPro"/>
</dbReference>
<keyword evidence="5" id="KW-0547">Nucleotide-binding</keyword>
<feature type="domain" description="ABC transporter" evidence="10">
    <location>
        <begin position="1"/>
        <end position="231"/>
    </location>
</feature>
<dbReference type="InterPro" id="IPR008995">
    <property type="entry name" value="Mo/tungstate-bd_C_term_dom"/>
</dbReference>
<evidence type="ECO:0000256" key="2">
    <source>
        <dbReference type="ARBA" id="ARBA00022475"/>
    </source>
</evidence>
<dbReference type="GO" id="GO:0005524">
    <property type="term" value="F:ATP binding"/>
    <property type="evidence" value="ECO:0007669"/>
    <property type="project" value="UniProtKB-KW"/>
</dbReference>
<keyword evidence="8" id="KW-0472">Membrane</keyword>
<dbReference type="PANTHER" id="PTHR43514">
    <property type="entry name" value="ABC TRANSPORTER I FAMILY MEMBER 10"/>
    <property type="match status" value="1"/>
</dbReference>
<dbReference type="InterPro" id="IPR027417">
    <property type="entry name" value="P-loop_NTPase"/>
</dbReference>
<evidence type="ECO:0000256" key="8">
    <source>
        <dbReference type="ARBA" id="ARBA00023136"/>
    </source>
</evidence>
<dbReference type="GO" id="GO:0015098">
    <property type="term" value="F:molybdate ion transmembrane transporter activity"/>
    <property type="evidence" value="ECO:0007669"/>
    <property type="project" value="InterPro"/>
</dbReference>
<dbReference type="InterPro" id="IPR005116">
    <property type="entry name" value="Transp-assoc_OB_typ1"/>
</dbReference>
<dbReference type="InterPro" id="IPR017871">
    <property type="entry name" value="ABC_transporter-like_CS"/>
</dbReference>
<sequence>MISGHYQHRLGEFQLDARFELPETGITALFGPSGCGKTTLLRCIAGLQQADHGQFSLGGQCWQDQNQCMPSWQRPIGYVFQEAGLFPHLSVAGNLRYGYRRIAVEERSIALEEAVEATGISHLLARQPAHLSGGERQRVALARALLTSPQLLLCDEPLAALDHQAKEQLMGYLQQVVDEFRLPCLYVTHSPHEVARLASHLLLLQQGRVLASGVPAQLLTRLDLPLSQRHDAESLLQGVVAEQEAGFGLSRVRCDDIDLFLPQLQHRNGSLVRVQILARDVSLTLERPRDSSILNILPCQIDALHNNGQTYALVRLNLGSQQLLARITQLSAWQLALQPGQQVFAQIKGVALV</sequence>
<proteinExistence type="predicted"/>
<dbReference type="PROSITE" id="PS50893">
    <property type="entry name" value="ABC_TRANSPORTER_2"/>
    <property type="match status" value="1"/>
</dbReference>
<dbReference type="OrthoDB" id="5298774at2"/>
<evidence type="ECO:0000256" key="1">
    <source>
        <dbReference type="ARBA" id="ARBA00022448"/>
    </source>
</evidence>
<dbReference type="PANTHER" id="PTHR43514:SF10">
    <property type="entry name" value="MOLYBDENUM IMPORT ATP-BINDING PROTEIN MODC 2"/>
    <property type="match status" value="1"/>
</dbReference>
<accession>A0A2S5KU65</accession>
<keyword evidence="7" id="KW-1278">Translocase</keyword>
<dbReference type="AlphaFoldDB" id="A0A2S5KU65"/>
<keyword evidence="6 12" id="KW-0067">ATP-binding</keyword>
<dbReference type="Pfam" id="PF03459">
    <property type="entry name" value="TOBE"/>
    <property type="match status" value="1"/>
</dbReference>